<reference evidence="1" key="2">
    <citation type="submission" date="2023-06" db="EMBL/GenBank/DDBJ databases">
        <authorList>
            <person name="Zeman M."/>
            <person name="Kubasova T."/>
            <person name="Jahodarova E."/>
            <person name="Nykrynova M."/>
            <person name="Rychlik I."/>
        </authorList>
    </citation>
    <scope>NUCLEOTIDE SEQUENCE</scope>
    <source>
        <strain evidence="1">153_Feed</strain>
    </source>
</reference>
<proteinExistence type="predicted"/>
<protein>
    <submittedName>
        <fullName evidence="1">Uncharacterized protein</fullName>
    </submittedName>
</protein>
<evidence type="ECO:0000313" key="2">
    <source>
        <dbReference type="Proteomes" id="UP001529256"/>
    </source>
</evidence>
<organism evidence="1 2">
    <name type="scientific">Thermophilibacter provencensis</name>
    <dbReference type="NCBI Taxonomy" id="1852386"/>
    <lineage>
        <taxon>Bacteria</taxon>
        <taxon>Bacillati</taxon>
        <taxon>Actinomycetota</taxon>
        <taxon>Coriobacteriia</taxon>
        <taxon>Coriobacteriales</taxon>
        <taxon>Atopobiaceae</taxon>
        <taxon>Thermophilibacter</taxon>
    </lineage>
</organism>
<dbReference type="EMBL" id="JAUDEA010000002">
    <property type="protein sequence ID" value="MDM8270539.1"/>
    <property type="molecule type" value="Genomic_DNA"/>
</dbReference>
<name>A0ABT7V1Q1_9ACTN</name>
<gene>
    <name evidence="1" type="ORF">QUW25_02400</name>
</gene>
<sequence>MRFYGASLDEGGKGVSWRDMAAMVAHLPSESALRREEGDGWSEAERLLAQIADSTYIAWWQRIDHDNPDAPPLRRVLSPRERAERADAAREDVYTRADMDRIADALGIPEDRR</sequence>
<dbReference type="Proteomes" id="UP001529256">
    <property type="component" value="Unassembled WGS sequence"/>
</dbReference>
<accession>A0ABT7V1Q1</accession>
<evidence type="ECO:0000313" key="1">
    <source>
        <dbReference type="EMBL" id="MDM8270539.1"/>
    </source>
</evidence>
<comment type="caution">
    <text evidence="1">The sequence shown here is derived from an EMBL/GenBank/DDBJ whole genome shotgun (WGS) entry which is preliminary data.</text>
</comment>
<reference evidence="1" key="1">
    <citation type="submission" date="2023-06" db="EMBL/GenBank/DDBJ databases">
        <title>Identification and characterization of horizontal gene transfer across gut microbiota members of farm animals based on homology search.</title>
        <authorList>
            <person name="Schwarzerova J."/>
            <person name="Nykrynova M."/>
            <person name="Jureckova K."/>
            <person name="Cejkova D."/>
            <person name="Rychlik I."/>
        </authorList>
    </citation>
    <scope>NUCLEOTIDE SEQUENCE</scope>
    <source>
        <strain evidence="1">153_Feed</strain>
    </source>
</reference>
<keyword evidence="2" id="KW-1185">Reference proteome</keyword>
<dbReference type="RefSeq" id="WP_289510635.1">
    <property type="nucleotide sequence ID" value="NZ_JAUDEA010000002.1"/>
</dbReference>